<name>A0A6H5HK45_9HEMI</name>
<keyword evidence="3" id="KW-1185">Reference proteome</keyword>
<reference evidence="2 3" key="1">
    <citation type="submission" date="2020-02" db="EMBL/GenBank/DDBJ databases">
        <authorList>
            <person name="Ferguson B K."/>
        </authorList>
    </citation>
    <scope>NUCLEOTIDE SEQUENCE [LARGE SCALE GENOMIC DNA]</scope>
</reference>
<gene>
    <name evidence="2" type="ORF">NTEN_LOCUS22394</name>
</gene>
<dbReference type="SMART" id="SM00595">
    <property type="entry name" value="MADF"/>
    <property type="match status" value="1"/>
</dbReference>
<dbReference type="EMBL" id="CADCXU010032982">
    <property type="protein sequence ID" value="CAB0018553.1"/>
    <property type="molecule type" value="Genomic_DNA"/>
</dbReference>
<dbReference type="Pfam" id="PF10545">
    <property type="entry name" value="MADF_DNA_bdg"/>
    <property type="match status" value="1"/>
</dbReference>
<dbReference type="AlphaFoldDB" id="A0A6H5HK45"/>
<evidence type="ECO:0000313" key="3">
    <source>
        <dbReference type="Proteomes" id="UP000479000"/>
    </source>
</evidence>
<proteinExistence type="predicted"/>
<dbReference type="InterPro" id="IPR006578">
    <property type="entry name" value="MADF-dom"/>
</dbReference>
<protein>
    <recommendedName>
        <fullName evidence="1">MADF domain-containing protein</fullName>
    </recommendedName>
</protein>
<feature type="domain" description="MADF" evidence="1">
    <location>
        <begin position="91"/>
        <end position="183"/>
    </location>
</feature>
<organism evidence="2 3">
    <name type="scientific">Nesidiocoris tenuis</name>
    <dbReference type="NCBI Taxonomy" id="355587"/>
    <lineage>
        <taxon>Eukaryota</taxon>
        <taxon>Metazoa</taxon>
        <taxon>Ecdysozoa</taxon>
        <taxon>Arthropoda</taxon>
        <taxon>Hexapoda</taxon>
        <taxon>Insecta</taxon>
        <taxon>Pterygota</taxon>
        <taxon>Neoptera</taxon>
        <taxon>Paraneoptera</taxon>
        <taxon>Hemiptera</taxon>
        <taxon>Heteroptera</taxon>
        <taxon>Panheteroptera</taxon>
        <taxon>Cimicomorpha</taxon>
        <taxon>Miridae</taxon>
        <taxon>Dicyphina</taxon>
        <taxon>Nesidiocoris</taxon>
    </lineage>
</organism>
<dbReference type="PROSITE" id="PS51029">
    <property type="entry name" value="MADF"/>
    <property type="match status" value="1"/>
</dbReference>
<accession>A0A6H5HK45</accession>
<dbReference type="Proteomes" id="UP000479000">
    <property type="component" value="Unassembled WGS sequence"/>
</dbReference>
<evidence type="ECO:0000259" key="1">
    <source>
        <dbReference type="PROSITE" id="PS51029"/>
    </source>
</evidence>
<evidence type="ECO:0000313" key="2">
    <source>
        <dbReference type="EMBL" id="CAB0018553.1"/>
    </source>
</evidence>
<sequence length="203" mass="24043">MSTNFSFNDEFNYIAMLPRVKPDGKLSRVKRTVNHVIKGYFPSADEHELPLSERVSEFCGLTPPSRTFLSSQNAALLQYSYPKFKTDELFAFIKEYEKHRMLYDFDHPLYTNYVERTKRFMMISKALNIEGLTAERVRAKIKVFRGNYTHRLKEMYKKLKVGEDFNAPSWWYMADRFLRPHIRFLDPDIPDVLPSSRVSQFST</sequence>
<dbReference type="OrthoDB" id="10056927at2759"/>